<dbReference type="PANTHER" id="PTHR33018:SF34">
    <property type="entry name" value="OS02G0472350 PROTEIN"/>
    <property type="match status" value="1"/>
</dbReference>
<keyword evidence="2" id="KW-1185">Reference proteome</keyword>
<sequence length="193" mass="22242">MISETKAHGLLVGFLDPEMMSLSTITCDKSYVVDYLTKALMKQLVKDCAMFAHDTGDQWILVVLIPRWGKVLYFDSMRSEKREHSLLKDVINEAYLSVCRLKKREEKMLVHVTKFPCHQQHLGITSGFYTANHMLEAMRILDVENPKDFEVSTTPLDTDEFVNIQEKIASFIMDQVISSKGDHHYQNPRVTTN</sequence>
<evidence type="ECO:0000313" key="2">
    <source>
        <dbReference type="Proteomes" id="UP000823388"/>
    </source>
</evidence>
<dbReference type="Gene3D" id="3.40.395.10">
    <property type="entry name" value="Adenoviral Proteinase, Chain A"/>
    <property type="match status" value="1"/>
</dbReference>
<dbReference type="AlphaFoldDB" id="A0A8T0PH12"/>
<gene>
    <name evidence="1" type="ORF">PVAP13_8KG213702</name>
</gene>
<dbReference type="PANTHER" id="PTHR33018">
    <property type="entry name" value="OS10G0338966 PROTEIN-RELATED"/>
    <property type="match status" value="1"/>
</dbReference>
<evidence type="ECO:0000313" key="1">
    <source>
        <dbReference type="EMBL" id="KAG2561431.1"/>
    </source>
</evidence>
<dbReference type="SUPFAM" id="SSF54001">
    <property type="entry name" value="Cysteine proteinases"/>
    <property type="match status" value="1"/>
</dbReference>
<dbReference type="InterPro" id="IPR038765">
    <property type="entry name" value="Papain-like_cys_pep_sf"/>
</dbReference>
<dbReference type="Proteomes" id="UP000823388">
    <property type="component" value="Chromosome 8K"/>
</dbReference>
<reference evidence="1" key="1">
    <citation type="submission" date="2020-05" db="EMBL/GenBank/DDBJ databases">
        <title>WGS assembly of Panicum virgatum.</title>
        <authorList>
            <person name="Lovell J.T."/>
            <person name="Jenkins J."/>
            <person name="Shu S."/>
            <person name="Juenger T.E."/>
            <person name="Schmutz J."/>
        </authorList>
    </citation>
    <scope>NUCLEOTIDE SEQUENCE</scope>
    <source>
        <strain evidence="1">AP13</strain>
    </source>
</reference>
<protein>
    <submittedName>
        <fullName evidence="1">Uncharacterized protein</fullName>
    </submittedName>
</protein>
<accession>A0A8T0PH12</accession>
<dbReference type="EMBL" id="CM029051">
    <property type="protein sequence ID" value="KAG2561431.1"/>
    <property type="molecule type" value="Genomic_DNA"/>
</dbReference>
<comment type="caution">
    <text evidence="1">The sequence shown here is derived from an EMBL/GenBank/DDBJ whole genome shotgun (WGS) entry which is preliminary data.</text>
</comment>
<name>A0A8T0PH12_PANVG</name>
<organism evidence="1 2">
    <name type="scientific">Panicum virgatum</name>
    <name type="common">Blackwell switchgrass</name>
    <dbReference type="NCBI Taxonomy" id="38727"/>
    <lineage>
        <taxon>Eukaryota</taxon>
        <taxon>Viridiplantae</taxon>
        <taxon>Streptophyta</taxon>
        <taxon>Embryophyta</taxon>
        <taxon>Tracheophyta</taxon>
        <taxon>Spermatophyta</taxon>
        <taxon>Magnoliopsida</taxon>
        <taxon>Liliopsida</taxon>
        <taxon>Poales</taxon>
        <taxon>Poaceae</taxon>
        <taxon>PACMAD clade</taxon>
        <taxon>Panicoideae</taxon>
        <taxon>Panicodae</taxon>
        <taxon>Paniceae</taxon>
        <taxon>Panicinae</taxon>
        <taxon>Panicum</taxon>
        <taxon>Panicum sect. Hiantes</taxon>
    </lineage>
</organism>
<proteinExistence type="predicted"/>